<dbReference type="Gramene" id="ORUFI11G15220.1">
    <property type="protein sequence ID" value="ORUFI11G15220.1"/>
    <property type="gene ID" value="ORUFI11G15220"/>
</dbReference>
<sequence>MSILREVAEALPSSAHLRRVTIIRRPPKKAVVTPPNRSVPKIAGVAEDRIYLVLRCRASLLCWFQPMHCDTINIYSTYAMPECHC</sequence>
<dbReference type="EnsemblPlants" id="ORUFI11G15220.1">
    <property type="protein sequence ID" value="ORUFI11G15220.1"/>
    <property type="gene ID" value="ORUFI11G15220"/>
</dbReference>
<proteinExistence type="predicted"/>
<dbReference type="AlphaFoldDB" id="A0A0E0R8P8"/>
<accession>A0A0E0R8P8</accession>
<name>A0A0E0R8P8_ORYRU</name>
<dbReference type="Proteomes" id="UP000008022">
    <property type="component" value="Unassembled WGS sequence"/>
</dbReference>
<protein>
    <submittedName>
        <fullName evidence="1">Uncharacterized protein</fullName>
    </submittedName>
</protein>
<reference evidence="1" key="2">
    <citation type="submission" date="2015-06" db="UniProtKB">
        <authorList>
            <consortium name="EnsemblPlants"/>
        </authorList>
    </citation>
    <scope>IDENTIFICATION</scope>
</reference>
<organism evidence="1 2">
    <name type="scientific">Oryza rufipogon</name>
    <name type="common">Brownbeard rice</name>
    <name type="synonym">Asian wild rice</name>
    <dbReference type="NCBI Taxonomy" id="4529"/>
    <lineage>
        <taxon>Eukaryota</taxon>
        <taxon>Viridiplantae</taxon>
        <taxon>Streptophyta</taxon>
        <taxon>Embryophyta</taxon>
        <taxon>Tracheophyta</taxon>
        <taxon>Spermatophyta</taxon>
        <taxon>Magnoliopsida</taxon>
        <taxon>Liliopsida</taxon>
        <taxon>Poales</taxon>
        <taxon>Poaceae</taxon>
        <taxon>BOP clade</taxon>
        <taxon>Oryzoideae</taxon>
        <taxon>Oryzeae</taxon>
        <taxon>Oryzinae</taxon>
        <taxon>Oryza</taxon>
    </lineage>
</organism>
<evidence type="ECO:0000313" key="1">
    <source>
        <dbReference type="EnsemblPlants" id="ORUFI11G15220.1"/>
    </source>
</evidence>
<dbReference type="HOGENOM" id="CLU_2516601_0_0_1"/>
<keyword evidence="2" id="KW-1185">Reference proteome</keyword>
<evidence type="ECO:0000313" key="2">
    <source>
        <dbReference type="Proteomes" id="UP000008022"/>
    </source>
</evidence>
<reference evidence="2" key="1">
    <citation type="submission" date="2013-06" db="EMBL/GenBank/DDBJ databases">
        <authorList>
            <person name="Zhao Q."/>
        </authorList>
    </citation>
    <scope>NUCLEOTIDE SEQUENCE</scope>
    <source>
        <strain evidence="2">cv. W1943</strain>
    </source>
</reference>